<evidence type="ECO:0000313" key="1">
    <source>
        <dbReference type="EMBL" id="JAH53381.1"/>
    </source>
</evidence>
<reference evidence="1" key="2">
    <citation type="journal article" date="2015" name="Fish Shellfish Immunol.">
        <title>Early steps in the European eel (Anguilla anguilla)-Vibrio vulnificus interaction in the gills: Role of the RtxA13 toxin.</title>
        <authorList>
            <person name="Callol A."/>
            <person name="Pajuelo D."/>
            <person name="Ebbesson L."/>
            <person name="Teles M."/>
            <person name="MacKenzie S."/>
            <person name="Amaro C."/>
        </authorList>
    </citation>
    <scope>NUCLEOTIDE SEQUENCE</scope>
</reference>
<reference evidence="1" key="1">
    <citation type="submission" date="2014-11" db="EMBL/GenBank/DDBJ databases">
        <authorList>
            <person name="Amaro Gonzalez C."/>
        </authorList>
    </citation>
    <scope>NUCLEOTIDE SEQUENCE</scope>
</reference>
<accession>A0A0E9TIH5</accession>
<sequence length="36" mass="4137">MKLIRISRNVFSFENATIQKNFSPLLIGILLTFVVI</sequence>
<organism evidence="1">
    <name type="scientific">Anguilla anguilla</name>
    <name type="common">European freshwater eel</name>
    <name type="synonym">Muraena anguilla</name>
    <dbReference type="NCBI Taxonomy" id="7936"/>
    <lineage>
        <taxon>Eukaryota</taxon>
        <taxon>Metazoa</taxon>
        <taxon>Chordata</taxon>
        <taxon>Craniata</taxon>
        <taxon>Vertebrata</taxon>
        <taxon>Euteleostomi</taxon>
        <taxon>Actinopterygii</taxon>
        <taxon>Neopterygii</taxon>
        <taxon>Teleostei</taxon>
        <taxon>Anguilliformes</taxon>
        <taxon>Anguillidae</taxon>
        <taxon>Anguilla</taxon>
    </lineage>
</organism>
<dbReference type="AlphaFoldDB" id="A0A0E9TIH5"/>
<protein>
    <submittedName>
        <fullName evidence="1">Uncharacterized protein</fullName>
    </submittedName>
</protein>
<name>A0A0E9TIH5_ANGAN</name>
<dbReference type="EMBL" id="GBXM01055196">
    <property type="protein sequence ID" value="JAH53381.1"/>
    <property type="molecule type" value="Transcribed_RNA"/>
</dbReference>
<proteinExistence type="predicted"/>